<keyword evidence="5" id="KW-1133">Transmembrane helix</keyword>
<dbReference type="GO" id="GO:0004674">
    <property type="term" value="F:protein serine/threonine kinase activity"/>
    <property type="evidence" value="ECO:0007669"/>
    <property type="project" value="UniProtKB-KW"/>
</dbReference>
<dbReference type="AlphaFoldDB" id="A0A9D1W5R5"/>
<evidence type="ECO:0000313" key="7">
    <source>
        <dbReference type="EMBL" id="HIX52337.1"/>
    </source>
</evidence>
<dbReference type="PANTHER" id="PTHR46652:SF3">
    <property type="entry name" value="LEUCINE-RICH REPEAT-CONTAINING PROTEIN 9"/>
    <property type="match status" value="1"/>
</dbReference>
<dbReference type="Pfam" id="PF13855">
    <property type="entry name" value="LRR_8"/>
    <property type="match status" value="1"/>
</dbReference>
<evidence type="ECO:0000259" key="6">
    <source>
        <dbReference type="PROSITE" id="PS50011"/>
    </source>
</evidence>
<dbReference type="InterPro" id="IPR032675">
    <property type="entry name" value="LRR_dom_sf"/>
</dbReference>
<dbReference type="SMART" id="SM00365">
    <property type="entry name" value="LRR_SD22"/>
    <property type="match status" value="3"/>
</dbReference>
<dbReference type="InterPro" id="IPR000719">
    <property type="entry name" value="Prot_kinase_dom"/>
</dbReference>
<feature type="domain" description="Protein kinase" evidence="6">
    <location>
        <begin position="49"/>
        <end position="325"/>
    </location>
</feature>
<proteinExistence type="predicted"/>
<evidence type="ECO:0000256" key="2">
    <source>
        <dbReference type="ARBA" id="ARBA00022737"/>
    </source>
</evidence>
<evidence type="ECO:0000256" key="1">
    <source>
        <dbReference type="ARBA" id="ARBA00022614"/>
    </source>
</evidence>
<dbReference type="PROSITE" id="PS00109">
    <property type="entry name" value="PROTEIN_KINASE_TYR"/>
    <property type="match status" value="1"/>
</dbReference>
<dbReference type="InterPro" id="IPR017441">
    <property type="entry name" value="Protein_kinase_ATP_BS"/>
</dbReference>
<feature type="transmembrane region" description="Helical" evidence="5">
    <location>
        <begin position="352"/>
        <end position="372"/>
    </location>
</feature>
<keyword evidence="7" id="KW-0808">Transferase</keyword>
<keyword evidence="1" id="KW-0433">Leucine-rich repeat</keyword>
<feature type="binding site" evidence="3">
    <location>
        <position position="78"/>
    </location>
    <ligand>
        <name>ATP</name>
        <dbReference type="ChEBI" id="CHEBI:30616"/>
    </ligand>
</feature>
<gene>
    <name evidence="7" type="ORF">IAA28_05995</name>
</gene>
<comment type="caution">
    <text evidence="7">The sequence shown here is derived from an EMBL/GenBank/DDBJ whole genome shotgun (WGS) entry which is preliminary data.</text>
</comment>
<dbReference type="Gene3D" id="1.10.510.10">
    <property type="entry name" value="Transferase(Phosphotransferase) domain 1"/>
    <property type="match status" value="1"/>
</dbReference>
<dbReference type="InterPro" id="IPR011009">
    <property type="entry name" value="Kinase-like_dom_sf"/>
</dbReference>
<keyword evidence="7" id="KW-0723">Serine/threonine-protein kinase</keyword>
<dbReference type="PROSITE" id="PS00107">
    <property type="entry name" value="PROTEIN_KINASE_ATP"/>
    <property type="match status" value="1"/>
</dbReference>
<dbReference type="Pfam" id="PF00069">
    <property type="entry name" value="Pkinase"/>
    <property type="match status" value="1"/>
</dbReference>
<dbReference type="PROSITE" id="PS51450">
    <property type="entry name" value="LRR"/>
    <property type="match status" value="3"/>
</dbReference>
<keyword evidence="3" id="KW-0067">ATP-binding</keyword>
<keyword evidence="7" id="KW-0418">Kinase</keyword>
<evidence type="ECO:0000256" key="4">
    <source>
        <dbReference type="SAM" id="MobiDB-lite"/>
    </source>
</evidence>
<reference evidence="7" key="1">
    <citation type="journal article" date="2021" name="PeerJ">
        <title>Extensive microbial diversity within the chicken gut microbiome revealed by metagenomics and culture.</title>
        <authorList>
            <person name="Gilroy R."/>
            <person name="Ravi A."/>
            <person name="Getino M."/>
            <person name="Pursley I."/>
            <person name="Horton D.L."/>
            <person name="Alikhan N.F."/>
            <person name="Baker D."/>
            <person name="Gharbi K."/>
            <person name="Hall N."/>
            <person name="Watson M."/>
            <person name="Adriaenssens E.M."/>
            <person name="Foster-Nyarko E."/>
            <person name="Jarju S."/>
            <person name="Secka A."/>
            <person name="Antonio M."/>
            <person name="Oren A."/>
            <person name="Chaudhuri R.R."/>
            <person name="La Ragione R."/>
            <person name="Hildebrand F."/>
            <person name="Pallen M.J."/>
        </authorList>
    </citation>
    <scope>NUCLEOTIDE SEQUENCE</scope>
    <source>
        <strain evidence="7">ChiGjej4B4-12881</strain>
    </source>
</reference>
<dbReference type="SUPFAM" id="SSF52058">
    <property type="entry name" value="L domain-like"/>
    <property type="match status" value="1"/>
</dbReference>
<dbReference type="CDD" id="cd14014">
    <property type="entry name" value="STKc_PknB_like"/>
    <property type="match status" value="1"/>
</dbReference>
<protein>
    <submittedName>
        <fullName evidence="7">Serine/threonine protein kinase</fullName>
    </submittedName>
</protein>
<dbReference type="InterPro" id="IPR001611">
    <property type="entry name" value="Leu-rich_rpt"/>
</dbReference>
<reference evidence="7" key="2">
    <citation type="submission" date="2021-04" db="EMBL/GenBank/DDBJ databases">
        <authorList>
            <person name="Gilroy R."/>
        </authorList>
    </citation>
    <scope>NUCLEOTIDE SEQUENCE</scope>
    <source>
        <strain evidence="7">ChiGjej4B4-12881</strain>
    </source>
</reference>
<dbReference type="EMBL" id="DXEU01000106">
    <property type="protein sequence ID" value="HIX52337.1"/>
    <property type="molecule type" value="Genomic_DNA"/>
</dbReference>
<keyword evidence="3" id="KW-0547">Nucleotide-binding</keyword>
<sequence length="782" mass="84264">MDHTYVCYNCFQKKETAEGPCPLCGFDLAENEAKYPVALRAGTVLNQRYVVGRVLGQGGFGITYLAWDSQLDAKVAIKEFMPGEIAARLEGSTVSVMSADRSEDFAYGAERFQEEARTLAKFIGNPNIAGVSSYFDENGTSYFVMDYIEGISFKTYIANQGGKVSAEEALNVMIPVLRALTAVHREGFIHRDVTPDNIYITKDGIVKLLDFGSARYSIGDKSKSLDVILKVGYAPKEQYIRRSRQGPYTDVYSCAACFYAALTGFLPPEALERLEHDTLVPVSQCGISIPEYLDRAILKGLAVQPEDRFQSAEEFLEAIETQQVVELRQPETPAVGTAPQPSEEKKSRIRPAFAAGIAAAALALAVGAGIWIGGGSRGTAVPGGGTDQPAAEAGASLDADAPTVTIAGEEYSTALTELRLESMGLTDADILPLSEMTNLTYLDLRENQLTDLTPLSGLTKLEKLELRGNNLSDLTPLSGLTNLTDLRLGGSGSGQDNPNITDLSPLSNLTKLQYLTLPRQAAISDLSALAGMTDLRALRTDGHSGAASEGAVTDLTPLSGLTRLETLQLMTCAAGDLTPLSGLTGLKELRLYGELKFTDLSPLSGLTQLEYLEITPRGNGPFSLSSLQALSGMGQMEKLEIRSDGTLSLSGLENMKQLKTLYLSGFRDTLACVDLDALSGLTSLTELTLDIDGQVTDLSPLSGLVNLTYLDLYAFDVPALQDLSFLRDMKQLRTLNLAESTLTDISALRDLPALENFSIREYSGSNIADWSPAEHIPNVVRE</sequence>
<keyword evidence="5" id="KW-0812">Transmembrane</keyword>
<name>A0A9D1W5R5_9FIRM</name>
<dbReference type="GO" id="GO:0005524">
    <property type="term" value="F:ATP binding"/>
    <property type="evidence" value="ECO:0007669"/>
    <property type="project" value="UniProtKB-UniRule"/>
</dbReference>
<feature type="region of interest" description="Disordered" evidence="4">
    <location>
        <begin position="327"/>
        <end position="347"/>
    </location>
</feature>
<dbReference type="Proteomes" id="UP000886780">
    <property type="component" value="Unassembled WGS sequence"/>
</dbReference>
<organism evidence="7 8">
    <name type="scientific">Candidatus Lachnoclostridium stercoripullorum</name>
    <dbReference type="NCBI Taxonomy" id="2838635"/>
    <lineage>
        <taxon>Bacteria</taxon>
        <taxon>Bacillati</taxon>
        <taxon>Bacillota</taxon>
        <taxon>Clostridia</taxon>
        <taxon>Lachnospirales</taxon>
        <taxon>Lachnospiraceae</taxon>
    </lineage>
</organism>
<accession>A0A9D1W5R5</accession>
<dbReference type="Gene3D" id="3.80.10.10">
    <property type="entry name" value="Ribonuclease Inhibitor"/>
    <property type="match status" value="2"/>
</dbReference>
<dbReference type="SUPFAM" id="SSF56112">
    <property type="entry name" value="Protein kinase-like (PK-like)"/>
    <property type="match status" value="1"/>
</dbReference>
<evidence type="ECO:0000313" key="8">
    <source>
        <dbReference type="Proteomes" id="UP000886780"/>
    </source>
</evidence>
<dbReference type="PROSITE" id="PS50011">
    <property type="entry name" value="PROTEIN_KINASE_DOM"/>
    <property type="match status" value="1"/>
</dbReference>
<dbReference type="PANTHER" id="PTHR46652">
    <property type="entry name" value="LEUCINE-RICH REPEAT AND IQ DOMAIN-CONTAINING PROTEIN 1-RELATED"/>
    <property type="match status" value="1"/>
</dbReference>
<evidence type="ECO:0000256" key="3">
    <source>
        <dbReference type="PROSITE-ProRule" id="PRU10141"/>
    </source>
</evidence>
<dbReference type="InterPro" id="IPR008266">
    <property type="entry name" value="Tyr_kinase_AS"/>
</dbReference>
<dbReference type="Gene3D" id="3.30.200.20">
    <property type="entry name" value="Phosphorylase Kinase, domain 1"/>
    <property type="match status" value="1"/>
</dbReference>
<dbReference type="InterPro" id="IPR050836">
    <property type="entry name" value="SDS22/Internalin_LRR"/>
</dbReference>
<evidence type="ECO:0000256" key="5">
    <source>
        <dbReference type="SAM" id="Phobius"/>
    </source>
</evidence>
<keyword evidence="2" id="KW-0677">Repeat</keyword>
<keyword evidence="5" id="KW-0472">Membrane</keyword>